<keyword evidence="1" id="KW-0812">Transmembrane</keyword>
<accession>A0A1D2N4K6</accession>
<dbReference type="AlphaFoldDB" id="A0A1D2N4K6"/>
<protein>
    <submittedName>
        <fullName evidence="2">Uncharacterized protein</fullName>
    </submittedName>
</protein>
<sequence length="71" mass="8412">MNFLTEVLYFVTGVVCTFAVSRLNRWIITRNPGMLSNTLSFVHVTTKDWRKTVQPNKKECRFCEASRRWNI</sequence>
<evidence type="ECO:0000256" key="1">
    <source>
        <dbReference type="SAM" id="Phobius"/>
    </source>
</evidence>
<gene>
    <name evidence="2" type="ORF">Ocin01_06479</name>
</gene>
<feature type="transmembrane region" description="Helical" evidence="1">
    <location>
        <begin position="6"/>
        <end position="24"/>
    </location>
</feature>
<proteinExistence type="predicted"/>
<keyword evidence="3" id="KW-1185">Reference proteome</keyword>
<keyword evidence="1" id="KW-1133">Transmembrane helix</keyword>
<evidence type="ECO:0000313" key="2">
    <source>
        <dbReference type="EMBL" id="ODN00209.1"/>
    </source>
</evidence>
<organism evidence="2 3">
    <name type="scientific">Orchesella cincta</name>
    <name type="common">Springtail</name>
    <name type="synonym">Podura cincta</name>
    <dbReference type="NCBI Taxonomy" id="48709"/>
    <lineage>
        <taxon>Eukaryota</taxon>
        <taxon>Metazoa</taxon>
        <taxon>Ecdysozoa</taxon>
        <taxon>Arthropoda</taxon>
        <taxon>Hexapoda</taxon>
        <taxon>Collembola</taxon>
        <taxon>Entomobryomorpha</taxon>
        <taxon>Entomobryoidea</taxon>
        <taxon>Orchesellidae</taxon>
        <taxon>Orchesellinae</taxon>
        <taxon>Orchesella</taxon>
    </lineage>
</organism>
<keyword evidence="1" id="KW-0472">Membrane</keyword>
<reference evidence="2 3" key="1">
    <citation type="journal article" date="2016" name="Genome Biol. Evol.">
        <title>Gene Family Evolution Reflects Adaptation to Soil Environmental Stressors in the Genome of the Collembolan Orchesella cincta.</title>
        <authorList>
            <person name="Faddeeva-Vakhrusheva A."/>
            <person name="Derks M.F."/>
            <person name="Anvar S.Y."/>
            <person name="Agamennone V."/>
            <person name="Suring W."/>
            <person name="Smit S."/>
            <person name="van Straalen N.M."/>
            <person name="Roelofs D."/>
        </authorList>
    </citation>
    <scope>NUCLEOTIDE SEQUENCE [LARGE SCALE GENOMIC DNA]</scope>
    <source>
        <tissue evidence="2">Mixed pool</tissue>
    </source>
</reference>
<dbReference type="EMBL" id="LJIJ01000224">
    <property type="protein sequence ID" value="ODN00209.1"/>
    <property type="molecule type" value="Genomic_DNA"/>
</dbReference>
<name>A0A1D2N4K6_ORCCI</name>
<comment type="caution">
    <text evidence="2">The sequence shown here is derived from an EMBL/GenBank/DDBJ whole genome shotgun (WGS) entry which is preliminary data.</text>
</comment>
<evidence type="ECO:0000313" key="3">
    <source>
        <dbReference type="Proteomes" id="UP000094527"/>
    </source>
</evidence>
<dbReference type="Proteomes" id="UP000094527">
    <property type="component" value="Unassembled WGS sequence"/>
</dbReference>